<evidence type="ECO:0000259" key="1">
    <source>
        <dbReference type="PROSITE" id="PS50943"/>
    </source>
</evidence>
<dbReference type="InterPro" id="IPR001387">
    <property type="entry name" value="Cro/C1-type_HTH"/>
</dbReference>
<keyword evidence="3" id="KW-1185">Reference proteome</keyword>
<evidence type="ECO:0000313" key="3">
    <source>
        <dbReference type="Proteomes" id="UP000675379"/>
    </source>
</evidence>
<evidence type="ECO:0000313" key="2">
    <source>
        <dbReference type="EMBL" id="MBR0576938.1"/>
    </source>
</evidence>
<dbReference type="SUPFAM" id="SSF47413">
    <property type="entry name" value="lambda repressor-like DNA-binding domains"/>
    <property type="match status" value="1"/>
</dbReference>
<accession>A0A941CSH3</accession>
<protein>
    <submittedName>
        <fullName evidence="2">Helix-turn-helix transcriptional regulator</fullName>
    </submittedName>
</protein>
<dbReference type="PROSITE" id="PS50943">
    <property type="entry name" value="HTH_CROC1"/>
    <property type="match status" value="1"/>
</dbReference>
<feature type="domain" description="HTH cro/C1-type" evidence="1">
    <location>
        <begin position="8"/>
        <end position="61"/>
    </location>
</feature>
<dbReference type="AlphaFoldDB" id="A0A941CSH3"/>
<dbReference type="InterPro" id="IPR010982">
    <property type="entry name" value="Lambda_DNA-bd_dom_sf"/>
</dbReference>
<dbReference type="CDD" id="cd00093">
    <property type="entry name" value="HTH_XRE"/>
    <property type="match status" value="1"/>
</dbReference>
<sequence>MIISYKKLWKLLIDRDLKKKDLREMAGISPSTIAKLGRNENINTEVIIKICQALKCDICDMMEIIDNKSSDVESNEDEYKSSS</sequence>
<gene>
    <name evidence="2" type="ORF">KCG48_11485</name>
</gene>
<dbReference type="Proteomes" id="UP000675379">
    <property type="component" value="Unassembled WGS sequence"/>
</dbReference>
<name>A0A941CSH3_9CLOT</name>
<reference evidence="2" key="1">
    <citation type="submission" date="2021-04" db="EMBL/GenBank/DDBJ databases">
        <title>Proteiniclasticum sedimins sp. nov., an obligate anaerobic bacterium isolated from anaerobic sludge.</title>
        <authorList>
            <person name="Liu J."/>
        </authorList>
    </citation>
    <scope>NUCLEOTIDE SEQUENCE</scope>
    <source>
        <strain evidence="2">BAD-10</strain>
    </source>
</reference>
<dbReference type="EMBL" id="JAGSCS010000017">
    <property type="protein sequence ID" value="MBR0576938.1"/>
    <property type="molecule type" value="Genomic_DNA"/>
</dbReference>
<dbReference type="GO" id="GO:0003677">
    <property type="term" value="F:DNA binding"/>
    <property type="evidence" value="ECO:0007669"/>
    <property type="project" value="InterPro"/>
</dbReference>
<proteinExistence type="predicted"/>
<organism evidence="2 3">
    <name type="scientific">Proteiniclasticum sediminis</name>
    <dbReference type="NCBI Taxonomy" id="2804028"/>
    <lineage>
        <taxon>Bacteria</taxon>
        <taxon>Bacillati</taxon>
        <taxon>Bacillota</taxon>
        <taxon>Clostridia</taxon>
        <taxon>Eubacteriales</taxon>
        <taxon>Clostridiaceae</taxon>
        <taxon>Proteiniclasticum</taxon>
    </lineage>
</organism>
<dbReference type="Pfam" id="PF13443">
    <property type="entry name" value="HTH_26"/>
    <property type="match status" value="1"/>
</dbReference>
<dbReference type="Gene3D" id="1.10.260.40">
    <property type="entry name" value="lambda repressor-like DNA-binding domains"/>
    <property type="match status" value="1"/>
</dbReference>
<comment type="caution">
    <text evidence="2">The sequence shown here is derived from an EMBL/GenBank/DDBJ whole genome shotgun (WGS) entry which is preliminary data.</text>
</comment>
<dbReference type="RefSeq" id="WP_211802357.1">
    <property type="nucleotide sequence ID" value="NZ_JAGSCS010000017.1"/>
</dbReference>